<sequence length="665" mass="74420">MLQKSRPFPVDTLQGWTLYSFENGTRIWWHNFSISGTTITVFASFGGVSVPTMAVFQVLKDISHTWSWKPGVMSTSYILRSTSKQKADPRSSPSLSSSAHSSKSSNYDVIAEEHLKQVVDKSKSHRLPCQPQITDTVTVTLHRYWDCDSGGGWLLESNEKTGDWTVYIVQPIKASKQSDVTHFHSPHVRYHHSAPYTFQCLITVLVHEQLQSPVVTAALTSRLLGSLQNFFQYRKVVAPTFPYVLFQVDSQRAALQRSTSLKKSAVGLHQGDTRFLHHVRSFLEKRPGVDPKSSLSKEDRQKTEDILRPQTYNFVDGEVNADLPEGDTPVASALSSPAATSTSTTGSTTATTSNASSTNSPIGAKSSKEEKNKVDKTIEEKENSVNTDLDNSKIYEHAPSMVRSVSCYETSCNIPTNFPQSKDHQFVFYQTIANETAATLLKELTLSSNISLGISSEDIDISLTGGWVFCGLDDEVVILRKLAEEGSTIQSFMGKGVIHVPPKVVWDTIRNPKTKFAYDESLKKVDVLESFLDTLKVVYFYHEVVGLFRKDCCDTCVILSERTENNRFILSMKSVNYDKAPTNENATRAIIHPSGWIIEPIVKDNKLCSLVTYIMQMDFGPPKSATEKYPFEELVARQPLSIADLRRYLRSVVVWARRHSTPARS</sequence>
<keyword evidence="4" id="KW-1185">Reference proteome</keyword>
<dbReference type="Gene3D" id="3.30.530.20">
    <property type="match status" value="1"/>
</dbReference>
<comment type="caution">
    <text evidence="3">The sequence shown here is derived from an EMBL/GenBank/DDBJ whole genome shotgun (WGS) entry which is preliminary data.</text>
</comment>
<dbReference type="AlphaFoldDB" id="A0A812DYG6"/>
<proteinExistence type="predicted"/>
<organism evidence="3 4">
    <name type="scientific">Acanthosepion pharaonis</name>
    <name type="common">Pharaoh cuttlefish</name>
    <name type="synonym">Sepia pharaonis</name>
    <dbReference type="NCBI Taxonomy" id="158019"/>
    <lineage>
        <taxon>Eukaryota</taxon>
        <taxon>Metazoa</taxon>
        <taxon>Spiralia</taxon>
        <taxon>Lophotrochozoa</taxon>
        <taxon>Mollusca</taxon>
        <taxon>Cephalopoda</taxon>
        <taxon>Coleoidea</taxon>
        <taxon>Decapodiformes</taxon>
        <taxon>Sepiida</taxon>
        <taxon>Sepiina</taxon>
        <taxon>Sepiidae</taxon>
        <taxon>Acanthosepion</taxon>
    </lineage>
</organism>
<evidence type="ECO:0000256" key="1">
    <source>
        <dbReference type="SAM" id="MobiDB-lite"/>
    </source>
</evidence>
<dbReference type="InterPro" id="IPR023393">
    <property type="entry name" value="START-like_dom_sf"/>
</dbReference>
<dbReference type="OrthoDB" id="3176171at2759"/>
<evidence type="ECO:0000313" key="3">
    <source>
        <dbReference type="EMBL" id="CAE1311494.1"/>
    </source>
</evidence>
<name>A0A812DYG6_ACAPH</name>
<dbReference type="SUPFAM" id="SSF55961">
    <property type="entry name" value="Bet v1-like"/>
    <property type="match status" value="1"/>
</dbReference>
<reference evidence="3" key="1">
    <citation type="submission" date="2021-01" db="EMBL/GenBank/DDBJ databases">
        <authorList>
            <person name="Li R."/>
            <person name="Bekaert M."/>
        </authorList>
    </citation>
    <scope>NUCLEOTIDE SEQUENCE</scope>
    <source>
        <strain evidence="3">Farmed</strain>
    </source>
</reference>
<feature type="domain" description="START" evidence="2">
    <location>
        <begin position="466"/>
        <end position="635"/>
    </location>
</feature>
<dbReference type="InterPro" id="IPR002913">
    <property type="entry name" value="START_lipid-bd_dom"/>
</dbReference>
<dbReference type="Proteomes" id="UP000597762">
    <property type="component" value="Unassembled WGS sequence"/>
</dbReference>
<gene>
    <name evidence="3" type="ORF">SPHA_62916</name>
</gene>
<feature type="compositionally biased region" description="Low complexity" evidence="1">
    <location>
        <begin position="328"/>
        <end position="360"/>
    </location>
</feature>
<dbReference type="GO" id="GO:0008289">
    <property type="term" value="F:lipid binding"/>
    <property type="evidence" value="ECO:0007669"/>
    <property type="project" value="InterPro"/>
</dbReference>
<dbReference type="PROSITE" id="PS50848">
    <property type="entry name" value="START"/>
    <property type="match status" value="1"/>
</dbReference>
<dbReference type="PANTHER" id="PTHR47117">
    <property type="entry name" value="STAR-RELATED LIPID TRANSFER PROTEIN 9"/>
    <property type="match status" value="1"/>
</dbReference>
<feature type="compositionally biased region" description="Low complexity" evidence="1">
    <location>
        <begin position="91"/>
        <end position="105"/>
    </location>
</feature>
<accession>A0A812DYG6</accession>
<feature type="region of interest" description="Disordered" evidence="1">
    <location>
        <begin position="286"/>
        <end position="385"/>
    </location>
</feature>
<feature type="compositionally biased region" description="Basic and acidic residues" evidence="1">
    <location>
        <begin position="366"/>
        <end position="383"/>
    </location>
</feature>
<feature type="compositionally biased region" description="Basic and acidic residues" evidence="1">
    <location>
        <begin position="286"/>
        <end position="307"/>
    </location>
</feature>
<protein>
    <recommendedName>
        <fullName evidence="2">START domain-containing protein</fullName>
    </recommendedName>
</protein>
<feature type="region of interest" description="Disordered" evidence="1">
    <location>
        <begin position="84"/>
        <end position="106"/>
    </location>
</feature>
<dbReference type="EMBL" id="CAHIKZ030004502">
    <property type="protein sequence ID" value="CAE1311494.1"/>
    <property type="molecule type" value="Genomic_DNA"/>
</dbReference>
<dbReference type="PANTHER" id="PTHR47117:SF8">
    <property type="entry name" value="KINESIN FAMILY MEMBER 16B"/>
    <property type="match status" value="1"/>
</dbReference>
<evidence type="ECO:0000259" key="2">
    <source>
        <dbReference type="PROSITE" id="PS50848"/>
    </source>
</evidence>
<evidence type="ECO:0000313" key="4">
    <source>
        <dbReference type="Proteomes" id="UP000597762"/>
    </source>
</evidence>